<name>A0A6V7R864_9BACL</name>
<dbReference type="PANTHER" id="PTHR11735:SF11">
    <property type="entry name" value="TRNA THREONYLCARBAMOYLADENOSINE BIOSYNTHESIS PROTEIN TSAB"/>
    <property type="match status" value="1"/>
</dbReference>
<feature type="domain" description="Gcp-like" evidence="1">
    <location>
        <begin position="23"/>
        <end position="156"/>
    </location>
</feature>
<dbReference type="Pfam" id="PF00814">
    <property type="entry name" value="TsaD"/>
    <property type="match status" value="1"/>
</dbReference>
<sequence length="214" mass="23587">MKTLLIDTSDQVLSIAITDDIILAEININIKRTHSETLMPYISQLLKMTNLKKSELECIVVSNGPGSYTGVRIGVTVAKTLAVALNIPIFTVSSLFVMAASFRGVVAPVIDARRGNIYGAVYELDGDSFVTLKEPVYLSFEEFNKSVMEMGATVIANTSLKQNFEGNMTHVMSRIGNVVNYMDALNEVDAHSVVPDYLRISEAERNWIESTSEK</sequence>
<dbReference type="CDD" id="cd24032">
    <property type="entry name" value="ASKHA_NBD_TsaB"/>
    <property type="match status" value="1"/>
</dbReference>
<gene>
    <name evidence="2" type="primary">tsaB</name>
    <name evidence="2" type="ORF">JEOPIN946_00710</name>
</gene>
<evidence type="ECO:0000313" key="2">
    <source>
        <dbReference type="EMBL" id="CAD2073670.1"/>
    </source>
</evidence>
<comment type="caution">
    <text evidence="2">The sequence shown here is derived from an EMBL/GenBank/DDBJ whole genome shotgun (WGS) entry which is preliminary data.</text>
</comment>
<dbReference type="Proteomes" id="UP000588186">
    <property type="component" value="Unassembled WGS sequence"/>
</dbReference>
<dbReference type="Gene3D" id="3.30.420.200">
    <property type="match status" value="1"/>
</dbReference>
<dbReference type="GO" id="GO:0002949">
    <property type="term" value="P:tRNA threonylcarbamoyladenosine modification"/>
    <property type="evidence" value="ECO:0007669"/>
    <property type="project" value="InterPro"/>
</dbReference>
<reference evidence="2 3" key="1">
    <citation type="submission" date="2020-07" db="EMBL/GenBank/DDBJ databases">
        <authorList>
            <person name="Criscuolo A."/>
        </authorList>
    </citation>
    <scope>NUCLEOTIDE SEQUENCE [LARGE SCALE GENOMIC DNA]</scope>
    <source>
        <strain evidence="2">CIP107946</strain>
    </source>
</reference>
<organism evidence="2 3">
    <name type="scientific">Phocicoccus pinnipedialis</name>
    <dbReference type="NCBI Taxonomy" id="110845"/>
    <lineage>
        <taxon>Bacteria</taxon>
        <taxon>Bacillati</taxon>
        <taxon>Bacillota</taxon>
        <taxon>Bacilli</taxon>
        <taxon>Bacillales</taxon>
        <taxon>Salinicoccaceae</taxon>
        <taxon>Phocicoccus</taxon>
    </lineage>
</organism>
<protein>
    <submittedName>
        <fullName evidence="2">tRNA threonylcarbamoyladenosine biosynthesis protein TsaB</fullName>
    </submittedName>
</protein>
<dbReference type="GO" id="GO:0005829">
    <property type="term" value="C:cytosol"/>
    <property type="evidence" value="ECO:0007669"/>
    <property type="project" value="TreeGrafter"/>
</dbReference>
<dbReference type="PANTHER" id="PTHR11735">
    <property type="entry name" value="TRNA N6-ADENOSINE THREONYLCARBAMOYLTRANSFERASE"/>
    <property type="match status" value="1"/>
</dbReference>
<dbReference type="InterPro" id="IPR043129">
    <property type="entry name" value="ATPase_NBD"/>
</dbReference>
<evidence type="ECO:0000313" key="3">
    <source>
        <dbReference type="Proteomes" id="UP000588186"/>
    </source>
</evidence>
<dbReference type="EMBL" id="CAJEWB010000007">
    <property type="protein sequence ID" value="CAD2073670.1"/>
    <property type="molecule type" value="Genomic_DNA"/>
</dbReference>
<proteinExistence type="predicted"/>
<evidence type="ECO:0000259" key="1">
    <source>
        <dbReference type="Pfam" id="PF00814"/>
    </source>
</evidence>
<dbReference type="InterPro" id="IPR000905">
    <property type="entry name" value="Gcp-like_dom"/>
</dbReference>
<dbReference type="SUPFAM" id="SSF53067">
    <property type="entry name" value="Actin-like ATPase domain"/>
    <property type="match status" value="2"/>
</dbReference>
<dbReference type="Gene3D" id="3.30.420.40">
    <property type="match status" value="1"/>
</dbReference>
<dbReference type="InterPro" id="IPR022496">
    <property type="entry name" value="T6A_TsaB"/>
</dbReference>
<keyword evidence="3" id="KW-1185">Reference proteome</keyword>
<dbReference type="AlphaFoldDB" id="A0A6V7R864"/>
<dbReference type="RefSeq" id="WP_186076939.1">
    <property type="nucleotide sequence ID" value="NZ_CAJEWB010000007.1"/>
</dbReference>
<accession>A0A6V7R864</accession>
<dbReference type="NCBIfam" id="TIGR03725">
    <property type="entry name" value="T6A_YeaZ"/>
    <property type="match status" value="1"/>
</dbReference>